<evidence type="ECO:0000313" key="3">
    <source>
        <dbReference type="Proteomes" id="UP001168098"/>
    </source>
</evidence>
<dbReference type="EMBL" id="JARBHA010000013">
    <property type="protein sequence ID" value="KAJ9685506.1"/>
    <property type="molecule type" value="Genomic_DNA"/>
</dbReference>
<keyword evidence="3" id="KW-1185">Reference proteome</keyword>
<dbReference type="Pfam" id="PF07145">
    <property type="entry name" value="PAM2"/>
    <property type="match status" value="1"/>
</dbReference>
<evidence type="ECO:0008006" key="4">
    <source>
        <dbReference type="Google" id="ProtNLM"/>
    </source>
</evidence>
<dbReference type="AlphaFoldDB" id="A0AA38ZAN8"/>
<dbReference type="InterPro" id="IPR009818">
    <property type="entry name" value="PAM2_motif"/>
</dbReference>
<proteinExistence type="predicted"/>
<dbReference type="PANTHER" id="PTHR33790">
    <property type="entry name" value="OS05G0344200 PROTEIN"/>
    <property type="match status" value="1"/>
</dbReference>
<evidence type="ECO:0000313" key="2">
    <source>
        <dbReference type="EMBL" id="KAJ9685506.1"/>
    </source>
</evidence>
<organism evidence="2 3">
    <name type="scientific">Vitis rotundifolia</name>
    <name type="common">Muscadine grape</name>
    <dbReference type="NCBI Taxonomy" id="103349"/>
    <lineage>
        <taxon>Eukaryota</taxon>
        <taxon>Viridiplantae</taxon>
        <taxon>Streptophyta</taxon>
        <taxon>Embryophyta</taxon>
        <taxon>Tracheophyta</taxon>
        <taxon>Spermatophyta</taxon>
        <taxon>Magnoliopsida</taxon>
        <taxon>eudicotyledons</taxon>
        <taxon>Gunneridae</taxon>
        <taxon>Pentapetalae</taxon>
        <taxon>rosids</taxon>
        <taxon>Vitales</taxon>
        <taxon>Vitaceae</taxon>
        <taxon>Viteae</taxon>
        <taxon>Vitis</taxon>
    </lineage>
</organism>
<accession>A0AA38ZAN8</accession>
<dbReference type="InterPro" id="IPR040414">
    <property type="entry name" value="CID1/CID2"/>
</dbReference>
<evidence type="ECO:0000256" key="1">
    <source>
        <dbReference type="SAM" id="MobiDB-lite"/>
    </source>
</evidence>
<dbReference type="PANTHER" id="PTHR33790:SF10">
    <property type="entry name" value="PROTEIN EARLY RESPONSIVE TO DEHYDRATION 15"/>
    <property type="match status" value="1"/>
</dbReference>
<protein>
    <recommendedName>
        <fullName evidence="4">Protein EARLY RESPONSIVE TO DEHYDRATION 15-like</fullName>
    </recommendedName>
</protein>
<comment type="caution">
    <text evidence="2">The sequence shown here is derived from an EMBL/GenBank/DDBJ whole genome shotgun (WGS) entry which is preliminary data.</text>
</comment>
<reference evidence="2 3" key="1">
    <citation type="journal article" date="2023" name="BMC Biotechnol.">
        <title>Vitis rotundifolia cv Carlos genome sequencing.</title>
        <authorList>
            <person name="Huff M."/>
            <person name="Hulse-Kemp A."/>
            <person name="Scheffler B."/>
            <person name="Youngblood R."/>
            <person name="Simpson S."/>
            <person name="Babiker E."/>
            <person name="Staton M."/>
        </authorList>
    </citation>
    <scope>NUCLEOTIDE SEQUENCE [LARGE SCALE GENOMIC DNA]</scope>
    <source>
        <tissue evidence="2">Leaf</tissue>
    </source>
</reference>
<gene>
    <name evidence="2" type="ORF">PVL29_017519</name>
</gene>
<dbReference type="Proteomes" id="UP001168098">
    <property type="component" value="Unassembled WGS sequence"/>
</dbReference>
<name>A0AA38ZAN8_VITRO</name>
<feature type="region of interest" description="Disordered" evidence="1">
    <location>
        <begin position="133"/>
        <end position="175"/>
    </location>
</feature>
<sequence length="175" mass="19672">MALVSGGRSTLNPNAPLFIPAAFRQVEDFSPEWWKLVKTSTWFRDYWLSQHQDDENFEVNDGADDDVLNLLPETFDLGIDEESLDLEVQMEELIQLSETKEGTESASTVSKTGRKPVNVHAELKLETEALMKNLNLGNSPKGKSPKTAVGPAKYHEKPAQCMSPKYGPRRINQPR</sequence>